<protein>
    <submittedName>
        <fullName evidence="1">Uncharacterized protein</fullName>
    </submittedName>
</protein>
<accession>A0ACC5ZRD9</accession>
<keyword evidence="2" id="KW-1185">Reference proteome</keyword>
<proteinExistence type="predicted"/>
<gene>
    <name evidence="1" type="ORF">M8744_01880</name>
</gene>
<dbReference type="Proteomes" id="UP001203036">
    <property type="component" value="Unassembled WGS sequence"/>
</dbReference>
<reference evidence="1" key="1">
    <citation type="submission" date="2022-06" db="EMBL/GenBank/DDBJ databases">
        <title>Lutimaribacter sp. EGI FJ00013, a novel bacterium isolated from a salt lake sediment enrichment.</title>
        <authorList>
            <person name="Gao L."/>
            <person name="Fang B.-Z."/>
            <person name="Li W.-J."/>
        </authorList>
    </citation>
    <scope>NUCLEOTIDE SEQUENCE</scope>
    <source>
        <strain evidence="1">EGI FJ00013</strain>
    </source>
</reference>
<sequence>MPLQNRVLPTGQIVAHPARGTMMGNRGILHDDARRLGPARWRHPHWICCVLSFKGRHRQIMHPKRYTELFFLDEAVALAAGHRPCAECRRADYTRFRKLWEQAHGPVATAAALDRALHRARVTRDRQQVRHHAAARDVPAGSFIAVNDQPHLVVSDCIFPFTLDGYGSPFILPKGMTTVLTPAPLVAVLRLGYAPQLHPSTR</sequence>
<name>A0ACC5ZRD9_9RHOB</name>
<organism evidence="1 2">
    <name type="scientific">Lutimaribacter degradans</name>
    <dbReference type="NCBI Taxonomy" id="2945989"/>
    <lineage>
        <taxon>Bacteria</taxon>
        <taxon>Pseudomonadati</taxon>
        <taxon>Pseudomonadota</taxon>
        <taxon>Alphaproteobacteria</taxon>
        <taxon>Rhodobacterales</taxon>
        <taxon>Roseobacteraceae</taxon>
        <taxon>Lutimaribacter</taxon>
    </lineage>
</organism>
<evidence type="ECO:0000313" key="2">
    <source>
        <dbReference type="Proteomes" id="UP001203036"/>
    </source>
</evidence>
<comment type="caution">
    <text evidence="1">The sequence shown here is derived from an EMBL/GenBank/DDBJ whole genome shotgun (WGS) entry which is preliminary data.</text>
</comment>
<evidence type="ECO:0000313" key="1">
    <source>
        <dbReference type="EMBL" id="MCM2560884.1"/>
    </source>
</evidence>
<dbReference type="EMBL" id="JAMQGO010000001">
    <property type="protein sequence ID" value="MCM2560884.1"/>
    <property type="molecule type" value="Genomic_DNA"/>
</dbReference>